<feature type="compositionally biased region" description="Acidic residues" evidence="2">
    <location>
        <begin position="166"/>
        <end position="177"/>
    </location>
</feature>
<dbReference type="KEGG" id="pda:103697124"/>
<protein>
    <submittedName>
        <fullName evidence="4 5">Uncharacterized protein LOC103697124 isoform X1</fullName>
    </submittedName>
</protein>
<evidence type="ECO:0000313" key="5">
    <source>
        <dbReference type="RefSeq" id="XP_008777143.2"/>
    </source>
</evidence>
<gene>
    <name evidence="4 5" type="primary">LOC103697124</name>
</gene>
<feature type="region of interest" description="Disordered" evidence="2">
    <location>
        <begin position="248"/>
        <end position="302"/>
    </location>
</feature>
<dbReference type="RefSeq" id="XP_008777143.2">
    <property type="nucleotide sequence ID" value="XM_008778921.4"/>
</dbReference>
<dbReference type="SUPFAM" id="SSF46565">
    <property type="entry name" value="Chaperone J-domain"/>
    <property type="match status" value="1"/>
</dbReference>
<evidence type="ECO:0000256" key="2">
    <source>
        <dbReference type="SAM" id="MobiDB-lite"/>
    </source>
</evidence>
<proteinExistence type="predicted"/>
<keyword evidence="3" id="KW-1185">Reference proteome</keyword>
<dbReference type="RefSeq" id="XP_008777141.2">
    <property type="nucleotide sequence ID" value="XM_008778919.3"/>
</dbReference>
<evidence type="ECO:0000313" key="3">
    <source>
        <dbReference type="Proteomes" id="UP000228380"/>
    </source>
</evidence>
<dbReference type="GeneID" id="103697124"/>
<name>A0A8B7BHW9_PHODC</name>
<dbReference type="PANTHER" id="PTHR36335:SF1">
    <property type="entry name" value="CHAPERONE DNAJ-DOMAIN SUPERFAMILY PROTEIN"/>
    <property type="match status" value="1"/>
</dbReference>
<feature type="region of interest" description="Disordered" evidence="2">
    <location>
        <begin position="138"/>
        <end position="177"/>
    </location>
</feature>
<keyword evidence="1" id="KW-0175">Coiled coil</keyword>
<dbReference type="PANTHER" id="PTHR36335">
    <property type="entry name" value="CHAPERONE DNAJ-DOMAIN SUPERFAMILY PROTEIN"/>
    <property type="match status" value="1"/>
</dbReference>
<feature type="compositionally biased region" description="Low complexity" evidence="2">
    <location>
        <begin position="147"/>
        <end position="165"/>
    </location>
</feature>
<accession>A0A8B7BHW9</accession>
<organism evidence="3 5">
    <name type="scientific">Phoenix dactylifera</name>
    <name type="common">Date palm</name>
    <dbReference type="NCBI Taxonomy" id="42345"/>
    <lineage>
        <taxon>Eukaryota</taxon>
        <taxon>Viridiplantae</taxon>
        <taxon>Streptophyta</taxon>
        <taxon>Embryophyta</taxon>
        <taxon>Tracheophyta</taxon>
        <taxon>Spermatophyta</taxon>
        <taxon>Magnoliopsida</taxon>
        <taxon>Liliopsida</taxon>
        <taxon>Arecaceae</taxon>
        <taxon>Coryphoideae</taxon>
        <taxon>Phoeniceae</taxon>
        <taxon>Phoenix</taxon>
    </lineage>
</organism>
<sequence>MSRGHCQPRNQPGRRTLERCKSKSTVANVEIIDVDKGKSDVVIIDVPESSDQESRCFRAKTRDCRPNVISIDDEEGGIDGAPSNACYATTSRTFRPLSGNSPFYEEVDSDECLMFVGKGTFPSKLTVKVKMHPKCGYPRNRYGLDPSSDSGTSESDSSEFCMSEGDSSEGDSSDCEIMEDASGEIRERWERAALRKKMLQRSQFVSEDQASASGSSADPGFQSDEAIQNMVNIESINESDKAYSKHFEEVPGECGPSISSNGMNSSSRMTNADEFTEDSLRGSKGNSSIANSDPSTGVSHDGLGFQKEELISEECSHGAQPSDETCFSHKKNYFQDFEMENSIHIRDEGFSFLDKDGQGPVETCYCTAELRGETIFQGAESPCPGIPQEAWAGNTLFSDSVCFQDRKEPDFEEQPSCHNQSPLDSVVNHDIAAREKEDKKEHSPEEEPLCQTRLSHDSVVNHELAAQVKENSHSEQTILFDDQPQIDIGNQSFCPSQEDISEEPICKPNEESGATESCPLYMEPDLSHIQNDLIRAREKHKESDEYKRVEEEEWASRQRELQIQAEEAQRLRKKRKAENLRLIEMEKRQKQRLEEIRESQKKDEETMHLKELFRAEVRKELDKMEMKYRDMASLLRGLGIHVEGGPFPLSREVNAAYKQALLRFHPDRASRTDIRRQVEAEETFKLISRLKEKLLPVA</sequence>
<dbReference type="InterPro" id="IPR036869">
    <property type="entry name" value="J_dom_sf"/>
</dbReference>
<evidence type="ECO:0000313" key="4">
    <source>
        <dbReference type="RefSeq" id="XP_008777141.2"/>
    </source>
</evidence>
<dbReference type="Proteomes" id="UP000228380">
    <property type="component" value="Unplaced"/>
</dbReference>
<feature type="compositionally biased region" description="Low complexity" evidence="2">
    <location>
        <begin position="257"/>
        <end position="267"/>
    </location>
</feature>
<feature type="compositionally biased region" description="Polar residues" evidence="2">
    <location>
        <begin position="284"/>
        <end position="298"/>
    </location>
</feature>
<evidence type="ECO:0000256" key="1">
    <source>
        <dbReference type="SAM" id="Coils"/>
    </source>
</evidence>
<reference evidence="4 5" key="1">
    <citation type="submission" date="2025-04" db="UniProtKB">
        <authorList>
            <consortium name="RefSeq"/>
        </authorList>
    </citation>
    <scope>IDENTIFICATION</scope>
    <source>
        <tissue evidence="4 5">Young leaves</tissue>
    </source>
</reference>
<dbReference type="AlphaFoldDB" id="A0A8B7BHW9"/>
<dbReference type="OrthoDB" id="498970at2759"/>
<feature type="coiled-coil region" evidence="1">
    <location>
        <begin position="558"/>
        <end position="634"/>
    </location>
</feature>